<protein>
    <submittedName>
        <fullName evidence="1">Uncharacterized protein</fullName>
    </submittedName>
</protein>
<dbReference type="EMBL" id="CM042884">
    <property type="protein sequence ID" value="KAI4368050.1"/>
    <property type="molecule type" value="Genomic_DNA"/>
</dbReference>
<dbReference type="Proteomes" id="UP001057402">
    <property type="component" value="Chromosome 5"/>
</dbReference>
<reference evidence="2" key="1">
    <citation type="journal article" date="2023" name="Front. Plant Sci.">
        <title>Chromosomal-level genome assembly of Melastoma candidum provides insights into trichome evolution.</title>
        <authorList>
            <person name="Zhong Y."/>
            <person name="Wu W."/>
            <person name="Sun C."/>
            <person name="Zou P."/>
            <person name="Liu Y."/>
            <person name="Dai S."/>
            <person name="Zhou R."/>
        </authorList>
    </citation>
    <scope>NUCLEOTIDE SEQUENCE [LARGE SCALE GENOMIC DNA]</scope>
</reference>
<proteinExistence type="predicted"/>
<keyword evidence="2" id="KW-1185">Reference proteome</keyword>
<gene>
    <name evidence="1" type="ORF">MLD38_016658</name>
</gene>
<evidence type="ECO:0000313" key="1">
    <source>
        <dbReference type="EMBL" id="KAI4368050.1"/>
    </source>
</evidence>
<name>A0ACB9QN69_9MYRT</name>
<comment type="caution">
    <text evidence="1">The sequence shown here is derived from an EMBL/GenBank/DDBJ whole genome shotgun (WGS) entry which is preliminary data.</text>
</comment>
<sequence length="140" mass="15465">MADIARPEISPNPSPSKIGNVLSFLGNFVVESTLADFLYGISGRKKVHEFVQQKVKGTPQQKKKVLSSYYYKRHGDATVIVHDVQGVVKRGQEEAIKLHQRCAKSLGGTEPFWKNMPGELPEGSNGPGTDANKVFLRSRL</sequence>
<organism evidence="1 2">
    <name type="scientific">Melastoma candidum</name>
    <dbReference type="NCBI Taxonomy" id="119954"/>
    <lineage>
        <taxon>Eukaryota</taxon>
        <taxon>Viridiplantae</taxon>
        <taxon>Streptophyta</taxon>
        <taxon>Embryophyta</taxon>
        <taxon>Tracheophyta</taxon>
        <taxon>Spermatophyta</taxon>
        <taxon>Magnoliopsida</taxon>
        <taxon>eudicotyledons</taxon>
        <taxon>Gunneridae</taxon>
        <taxon>Pentapetalae</taxon>
        <taxon>rosids</taxon>
        <taxon>malvids</taxon>
        <taxon>Myrtales</taxon>
        <taxon>Melastomataceae</taxon>
        <taxon>Melastomatoideae</taxon>
        <taxon>Melastomateae</taxon>
        <taxon>Melastoma</taxon>
    </lineage>
</organism>
<evidence type="ECO:0000313" key="2">
    <source>
        <dbReference type="Proteomes" id="UP001057402"/>
    </source>
</evidence>
<accession>A0ACB9QN69</accession>